<name>A0A1V9AC68_SACPI</name>
<feature type="compositionally biased region" description="Polar residues" evidence="6">
    <location>
        <begin position="70"/>
        <end position="83"/>
    </location>
</feature>
<keyword evidence="3" id="KW-0596">Phosphopantetheine</keyword>
<dbReference type="SUPFAM" id="SSF47336">
    <property type="entry name" value="ACP-like"/>
    <property type="match status" value="3"/>
</dbReference>
<dbReference type="InterPro" id="IPR036736">
    <property type="entry name" value="ACP-like_sf"/>
</dbReference>
<evidence type="ECO:0000313" key="9">
    <source>
        <dbReference type="Proteomes" id="UP000192591"/>
    </source>
</evidence>
<comment type="caution">
    <text evidence="8">The sequence shown here is derived from an EMBL/GenBank/DDBJ whole genome shotgun (WGS) entry which is preliminary data.</text>
</comment>
<dbReference type="GO" id="GO:0008483">
    <property type="term" value="F:transaminase activity"/>
    <property type="evidence" value="ECO:0007669"/>
    <property type="project" value="InterPro"/>
</dbReference>
<gene>
    <name evidence="8" type="ORF">B1813_00605</name>
</gene>
<dbReference type="Gene3D" id="3.40.640.10">
    <property type="entry name" value="Type I PLP-dependent aspartate aminotransferase-like (Major domain)"/>
    <property type="match status" value="1"/>
</dbReference>
<dbReference type="InterPro" id="IPR015422">
    <property type="entry name" value="PyrdxlP-dep_Trfase_small"/>
</dbReference>
<dbReference type="Gene3D" id="1.10.1200.10">
    <property type="entry name" value="ACP-like"/>
    <property type="match status" value="3"/>
</dbReference>
<reference evidence="8 9" key="1">
    <citation type="submission" date="2017-02" db="EMBL/GenBank/DDBJ databases">
        <title>Draft genome of Saccharomonospora sp. 154.</title>
        <authorList>
            <person name="Alonso-Carmona G.S."/>
            <person name="De La Haba R."/>
            <person name="Vera-Gargallo B."/>
            <person name="Sandoval-Trujillo A.H."/>
            <person name="Ramirez-Duran N."/>
            <person name="Ventosa A."/>
        </authorList>
    </citation>
    <scope>NUCLEOTIDE SEQUENCE [LARGE SCALE GENOMIC DNA]</scope>
    <source>
        <strain evidence="8 9">LRS4.154</strain>
    </source>
</reference>
<dbReference type="PANTHER" id="PTHR43713">
    <property type="entry name" value="GLUTAMATE-1-SEMIALDEHYDE 2,1-AMINOMUTASE"/>
    <property type="match status" value="1"/>
</dbReference>
<protein>
    <recommendedName>
        <fullName evidence="7">Carrier domain-containing protein</fullName>
    </recommendedName>
</protein>
<dbReference type="PROSITE" id="PS00012">
    <property type="entry name" value="PHOSPHOPANTETHEINE"/>
    <property type="match status" value="3"/>
</dbReference>
<evidence type="ECO:0000256" key="6">
    <source>
        <dbReference type="SAM" id="MobiDB-lite"/>
    </source>
</evidence>
<dbReference type="Proteomes" id="UP000192591">
    <property type="component" value="Unassembled WGS sequence"/>
</dbReference>
<dbReference type="Gene3D" id="3.20.20.30">
    <property type="entry name" value="Luciferase-like domain"/>
    <property type="match status" value="1"/>
</dbReference>
<evidence type="ECO:0000256" key="5">
    <source>
        <dbReference type="ARBA" id="ARBA00022898"/>
    </source>
</evidence>
<dbReference type="InterPro" id="IPR011251">
    <property type="entry name" value="Luciferase-like_dom"/>
</dbReference>
<dbReference type="Gene3D" id="3.90.1150.10">
    <property type="entry name" value="Aspartate Aminotransferase, domain 1"/>
    <property type="match status" value="1"/>
</dbReference>
<dbReference type="Pfam" id="PF00202">
    <property type="entry name" value="Aminotran_3"/>
    <property type="match status" value="1"/>
</dbReference>
<evidence type="ECO:0000313" key="8">
    <source>
        <dbReference type="EMBL" id="OQO94648.1"/>
    </source>
</evidence>
<dbReference type="SUPFAM" id="SSF53383">
    <property type="entry name" value="PLP-dependent transferases"/>
    <property type="match status" value="1"/>
</dbReference>
<dbReference type="Pfam" id="PF00668">
    <property type="entry name" value="Condensation"/>
    <property type="match status" value="1"/>
</dbReference>
<keyword evidence="9" id="KW-1185">Reference proteome</keyword>
<dbReference type="RefSeq" id="WP_176218193.1">
    <property type="nucleotide sequence ID" value="NZ_MWIH01000002.1"/>
</dbReference>
<dbReference type="SMART" id="SM00823">
    <property type="entry name" value="PKS_PP"/>
    <property type="match status" value="3"/>
</dbReference>
<dbReference type="InterPro" id="IPR015424">
    <property type="entry name" value="PyrdxlP-dep_Trfase"/>
</dbReference>
<feature type="region of interest" description="Disordered" evidence="6">
    <location>
        <begin position="70"/>
        <end position="90"/>
    </location>
</feature>
<dbReference type="GO" id="GO:0030170">
    <property type="term" value="F:pyridoxal phosphate binding"/>
    <property type="evidence" value="ECO:0007669"/>
    <property type="project" value="InterPro"/>
</dbReference>
<dbReference type="PROSITE" id="PS00600">
    <property type="entry name" value="AA_TRANSFER_CLASS_3"/>
    <property type="match status" value="1"/>
</dbReference>
<evidence type="ECO:0000256" key="1">
    <source>
        <dbReference type="ARBA" id="ARBA00001933"/>
    </source>
</evidence>
<dbReference type="GO" id="GO:0008610">
    <property type="term" value="P:lipid biosynthetic process"/>
    <property type="evidence" value="ECO:0007669"/>
    <property type="project" value="UniProtKB-ARBA"/>
</dbReference>
<dbReference type="GO" id="GO:0031177">
    <property type="term" value="F:phosphopantetheine binding"/>
    <property type="evidence" value="ECO:0007669"/>
    <property type="project" value="InterPro"/>
</dbReference>
<comment type="cofactor">
    <cofactor evidence="2">
        <name>pantetheine 4'-phosphate</name>
        <dbReference type="ChEBI" id="CHEBI:47942"/>
    </cofactor>
</comment>
<comment type="cofactor">
    <cofactor evidence="1">
        <name>pyridoxal 5'-phosphate</name>
        <dbReference type="ChEBI" id="CHEBI:597326"/>
    </cofactor>
</comment>
<dbReference type="InterPro" id="IPR036661">
    <property type="entry name" value="Luciferase-like_sf"/>
</dbReference>
<dbReference type="SUPFAM" id="SSF52777">
    <property type="entry name" value="CoA-dependent acyltransferases"/>
    <property type="match status" value="2"/>
</dbReference>
<organism evidence="8 9">
    <name type="scientific">Saccharomonospora piscinae</name>
    <dbReference type="NCBI Taxonomy" id="687388"/>
    <lineage>
        <taxon>Bacteria</taxon>
        <taxon>Bacillati</taxon>
        <taxon>Actinomycetota</taxon>
        <taxon>Actinomycetes</taxon>
        <taxon>Pseudonocardiales</taxon>
        <taxon>Pseudonocardiaceae</taxon>
        <taxon>Saccharomonospora</taxon>
    </lineage>
</organism>
<sequence length="1719" mass="184669">MAGLGERLLELDAGSINRSVPLLDLGADSLVLVELSREIESKFGVDISVQQLLEDIVTVRAIARWVTESQPKNNTQPVSTHANGTPARGEPAVEDVVAGLGERLLELDAGSINRSVPLLDLGADSLVLVELSREIESKFGVDISVQQLLEDIVTVRAIARWVTESQPKNNTQPVPAHANGTPARAQRRVTDEPARDAATRDPVSTPAARPEPQQRPQGVPYAAATAASRRLSERSQVSLCNNRKIAQREHDERAASYPIWITRSDGAHVWDVDERKLIDLTMGYGAHLFGHNPGFVRDAVQQQLERGLHIGAEVEQTADVARLLCELTQLDRVNFCVTGTEAVFTAVRLARAYTRRSLVVLLQNAYHGHSDSTLFSPRPGKRREHLAAPSFPGVSAGAAEDVRVLPVSEQHLTDFMAAHGEDVAAVVMEPRLNQSPDLDLGPLARLARELTEQAGALLVFDEVLTGFRFHVRGFQELYGVRADLATYGKTLAAGLPLAAVAGRSEVMDLIDGGPWTEKLRADPDRVSFTGGTYAKHPLSVVAARAVLGRLAEDGDSVLAELNAAGDELRAGIARVLAEADIAVRVLGTGSFFRFVPAGSTSFAYGGKAFHEFRRAMIAEGVLIPETGNCFLSPAHTSPVRAAVLDAVARAARRLSGGGEPRSEALDQRSPAVSLALFGFAANCENDVYSRLLDLVEHAEAEGLANVWLPERHFDDFAGFSPNPAVLGAMVAARTSRLGIRAGSSVLPLHSAVSVAEDWAMVDVASGGRVGLGVASGWMRRDFVLSDAPHSERRALFRKRVSELERLWRGEAVAVEGHSGERADVRLHPRPVSDLRLWQACVGSPDSFYEAGREGRGVLTNLIQQDLDQLTSNLERYRQGRRDGGLSPDGGNVTVLVHAAVSTDGASEERNVEALERYMFATFRSTHDDPDSVSADVWKSRMRTAAHRLRSGLSLVGAEDEWPALTARLAQLGVTEIACLVDFLPHGPAWSDTVRALGRLRARLDAHRPSAPDRVEAVPGTSTDPPRTDHSSASTGGEAGKGAVPVRVAESVVREPSFPVTISRAAREIWAACQLGAQTREAYVIARTFSISPEVDLDRLRRAYLDALEAQPAYRLRLDPDGAGGWVESYGEAHRSSWHLLDGVAESAEAFEAEVKAKSFDLPLDPALRCGVRMTCQRSSDGVLVNLRASHIVLDGMRFAELLESVAQRYAGRPVEVQRIPAAAQIEKDVRDRDRAYWDGWVAALPDEVFDAGFDARTLDRRGYRVSAPLPDGLREGLAAYARAERSTSFVEALRAAAEIIDDTLGRHHLYAFPARPSLVEYGSGAVLVPFWMGSTTDVSAPSAKSSIMSGIEHGSLTFRQVFHDVTRRVQTPTVTVSWDNLESFALSGHRVEEVSMPTDVVRFPLAVTFTQRADGAVELSLDAAHGFLSRDEGDRLLARLRGGLAERFAPAAVEPDLLARLVRGLALPVGDRGAAQVALDGRSCPLDFLASKARASARILAEEEPASLGSSAVVIDVDTAFEATVALLATGMVGLAGRVGAAGGPDRLVIARTSGREPDDGTGGAGGATVFALNRWAVVSPTETLALAPSPAGDLGGALSHVLGTIRADQRADIVAALRALADEYAVSGGANSEIAGTGGAEGAECHVPELVRGIWKRVLDKGAQFRDEDDFFDLGGDSIDAIRMIAILNQELHTDLEVALIFDNPTVGQLSDAVRSLI</sequence>
<keyword evidence="5" id="KW-0663">Pyridoxal phosphate</keyword>
<evidence type="ECO:0000256" key="3">
    <source>
        <dbReference type="ARBA" id="ARBA00022450"/>
    </source>
</evidence>
<accession>A0A1V9AC68</accession>
<feature type="region of interest" description="Disordered" evidence="6">
    <location>
        <begin position="1007"/>
        <end position="1042"/>
    </location>
</feature>
<dbReference type="InterPro" id="IPR009081">
    <property type="entry name" value="PP-bd_ACP"/>
</dbReference>
<dbReference type="InterPro" id="IPR015421">
    <property type="entry name" value="PyrdxlP-dep_Trfase_major"/>
</dbReference>
<feature type="domain" description="Carrier" evidence="7">
    <location>
        <begin position="1"/>
        <end position="70"/>
    </location>
</feature>
<dbReference type="NCBIfam" id="TIGR04020">
    <property type="entry name" value="seco_metab_LLM"/>
    <property type="match status" value="1"/>
</dbReference>
<feature type="domain" description="Carrier" evidence="7">
    <location>
        <begin position="91"/>
        <end position="166"/>
    </location>
</feature>
<dbReference type="EMBL" id="MWIH01000002">
    <property type="protein sequence ID" value="OQO94648.1"/>
    <property type="molecule type" value="Genomic_DNA"/>
</dbReference>
<dbReference type="PROSITE" id="PS50075">
    <property type="entry name" value="CARRIER"/>
    <property type="match status" value="3"/>
</dbReference>
<dbReference type="STRING" id="1962155.B1813_00605"/>
<dbReference type="GO" id="GO:0016705">
    <property type="term" value="F:oxidoreductase activity, acting on paired donors, with incorporation or reduction of molecular oxygen"/>
    <property type="evidence" value="ECO:0007669"/>
    <property type="project" value="InterPro"/>
</dbReference>
<dbReference type="InterPro" id="IPR006162">
    <property type="entry name" value="Ppantetheine_attach_site"/>
</dbReference>
<feature type="compositionally biased region" description="Low complexity" evidence="6">
    <location>
        <begin position="206"/>
        <end position="217"/>
    </location>
</feature>
<feature type="compositionally biased region" description="Polar residues" evidence="6">
    <location>
        <begin position="1019"/>
        <end position="1034"/>
    </location>
</feature>
<dbReference type="Pfam" id="PF00550">
    <property type="entry name" value="PP-binding"/>
    <property type="match status" value="3"/>
</dbReference>
<evidence type="ECO:0000256" key="4">
    <source>
        <dbReference type="ARBA" id="ARBA00022553"/>
    </source>
</evidence>
<dbReference type="Pfam" id="PF00296">
    <property type="entry name" value="Bac_luciferase"/>
    <property type="match status" value="1"/>
</dbReference>
<feature type="compositionally biased region" description="Basic and acidic residues" evidence="6">
    <location>
        <begin position="188"/>
        <end position="199"/>
    </location>
</feature>
<keyword evidence="4" id="KW-0597">Phosphoprotein</keyword>
<proteinExistence type="predicted"/>
<dbReference type="Gene3D" id="3.30.559.10">
    <property type="entry name" value="Chloramphenicol acetyltransferase-like domain"/>
    <property type="match status" value="1"/>
</dbReference>
<evidence type="ECO:0000256" key="2">
    <source>
        <dbReference type="ARBA" id="ARBA00001957"/>
    </source>
</evidence>
<dbReference type="InterPro" id="IPR001242">
    <property type="entry name" value="Condensation_dom"/>
</dbReference>
<dbReference type="InterPro" id="IPR020806">
    <property type="entry name" value="PKS_PP-bd"/>
</dbReference>
<dbReference type="SUPFAM" id="SSF51679">
    <property type="entry name" value="Bacterial luciferase-like"/>
    <property type="match status" value="1"/>
</dbReference>
<dbReference type="InterPro" id="IPR024011">
    <property type="entry name" value="Biosynth_lucif-like_mOase_dom"/>
</dbReference>
<dbReference type="PANTHER" id="PTHR43713:SF3">
    <property type="entry name" value="GLUTAMATE-1-SEMIALDEHYDE 2,1-AMINOMUTASE 1, CHLOROPLASTIC-RELATED"/>
    <property type="match status" value="1"/>
</dbReference>
<evidence type="ECO:0000259" key="7">
    <source>
        <dbReference type="PROSITE" id="PS50075"/>
    </source>
</evidence>
<dbReference type="InterPro" id="IPR049704">
    <property type="entry name" value="Aminotrans_3_PPA_site"/>
</dbReference>
<feature type="domain" description="Carrier" evidence="7">
    <location>
        <begin position="1643"/>
        <end position="1719"/>
    </location>
</feature>
<dbReference type="InterPro" id="IPR023213">
    <property type="entry name" value="CAT-like_dom_sf"/>
</dbReference>
<feature type="region of interest" description="Disordered" evidence="6">
    <location>
        <begin position="166"/>
        <end position="235"/>
    </location>
</feature>
<dbReference type="InterPro" id="IPR005814">
    <property type="entry name" value="Aminotrans_3"/>
</dbReference>
<dbReference type="Gene3D" id="3.30.559.30">
    <property type="entry name" value="Nonribosomal peptide synthetase, condensation domain"/>
    <property type="match status" value="1"/>
</dbReference>